<keyword evidence="6" id="KW-1185">Reference proteome</keyword>
<dbReference type="PRINTS" id="PR00080">
    <property type="entry name" value="SDRFAMILY"/>
</dbReference>
<accession>A0ABX2BYS0</accession>
<organism evidence="5 6">
    <name type="scientific">Paraburkholderia solitsugae</name>
    <dbReference type="NCBI Taxonomy" id="2675748"/>
    <lineage>
        <taxon>Bacteria</taxon>
        <taxon>Pseudomonadati</taxon>
        <taxon>Pseudomonadota</taxon>
        <taxon>Betaproteobacteria</taxon>
        <taxon>Burkholderiales</taxon>
        <taxon>Burkholderiaceae</taxon>
        <taxon>Paraburkholderia</taxon>
    </lineage>
</organism>
<sequence>MAIPSLKGKRVLVTGASSGIGFETALAFARQGANLILVDINAPALEMAANAVREHGVNCLTWKADVSDAQAMRELANAVHEAVGALDVLINNAGIAFLGAFLETPEQAWRRILDINVMGVVHGCNVFLPQMLNADGPRHIVNVASVAGLAPAYQMSVYAASKHAVVGLSESLAMELSVSSVGMSVVCPGIINTPIANPGTASVGKSVTHAQLQRLAAFYQSKGAHPRLVGESIVDAVQTGKGIVLVGPIARLVYNLRRISRSLLMKAMLAESKKIWV</sequence>
<dbReference type="InterPro" id="IPR002347">
    <property type="entry name" value="SDR_fam"/>
</dbReference>
<evidence type="ECO:0000256" key="3">
    <source>
        <dbReference type="RuleBase" id="RU000363"/>
    </source>
</evidence>
<dbReference type="EMBL" id="WOEY01000110">
    <property type="protein sequence ID" value="NPT45068.1"/>
    <property type="molecule type" value="Genomic_DNA"/>
</dbReference>
<comment type="caution">
    <text evidence="5">The sequence shown here is derived from an EMBL/GenBank/DDBJ whole genome shotgun (WGS) entry which is preliminary data.</text>
</comment>
<evidence type="ECO:0000256" key="2">
    <source>
        <dbReference type="ARBA" id="ARBA00023002"/>
    </source>
</evidence>
<dbReference type="Gene3D" id="3.40.50.720">
    <property type="entry name" value="NAD(P)-binding Rossmann-like Domain"/>
    <property type="match status" value="1"/>
</dbReference>
<evidence type="ECO:0000313" key="6">
    <source>
        <dbReference type="Proteomes" id="UP000652198"/>
    </source>
</evidence>
<evidence type="ECO:0000256" key="1">
    <source>
        <dbReference type="ARBA" id="ARBA00006484"/>
    </source>
</evidence>
<dbReference type="PRINTS" id="PR00081">
    <property type="entry name" value="GDHRDH"/>
</dbReference>
<gene>
    <name evidence="5" type="ORF">GNZ12_27855</name>
</gene>
<dbReference type="Proteomes" id="UP000652198">
    <property type="component" value="Unassembled WGS sequence"/>
</dbReference>
<dbReference type="CDD" id="cd05233">
    <property type="entry name" value="SDR_c"/>
    <property type="match status" value="1"/>
</dbReference>
<dbReference type="PANTHER" id="PTHR43391:SF12">
    <property type="entry name" value="OXIDOREDUCTASE EPHD-RELATED"/>
    <property type="match status" value="1"/>
</dbReference>
<feature type="domain" description="Ketoreductase" evidence="4">
    <location>
        <begin position="9"/>
        <end position="194"/>
    </location>
</feature>
<dbReference type="SUPFAM" id="SSF51735">
    <property type="entry name" value="NAD(P)-binding Rossmann-fold domains"/>
    <property type="match status" value="1"/>
</dbReference>
<evidence type="ECO:0000259" key="4">
    <source>
        <dbReference type="SMART" id="SM00822"/>
    </source>
</evidence>
<dbReference type="InterPro" id="IPR020904">
    <property type="entry name" value="Sc_DH/Rdtase_CS"/>
</dbReference>
<dbReference type="RefSeq" id="WP_172315406.1">
    <property type="nucleotide sequence ID" value="NZ_WOEY01000110.1"/>
</dbReference>
<dbReference type="PANTHER" id="PTHR43391">
    <property type="entry name" value="RETINOL DEHYDROGENASE-RELATED"/>
    <property type="match status" value="1"/>
</dbReference>
<dbReference type="SMART" id="SM00822">
    <property type="entry name" value="PKS_KR"/>
    <property type="match status" value="1"/>
</dbReference>
<reference evidence="5 6" key="1">
    <citation type="submission" date="2019-11" db="EMBL/GenBank/DDBJ databases">
        <title>Metabolism of dissolved organic matter in forest soils.</title>
        <authorList>
            <person name="Cyle K.T."/>
            <person name="Wilhelm R.C."/>
            <person name="Martinez C.E."/>
        </authorList>
    </citation>
    <scope>NUCLEOTIDE SEQUENCE [LARGE SCALE GENOMIC DNA]</scope>
    <source>
        <strain evidence="5 6">1N</strain>
    </source>
</reference>
<evidence type="ECO:0000313" key="5">
    <source>
        <dbReference type="EMBL" id="NPT45068.1"/>
    </source>
</evidence>
<protein>
    <submittedName>
        <fullName evidence="5">SDR family NAD(P)-dependent oxidoreductase</fullName>
    </submittedName>
</protein>
<dbReference type="InterPro" id="IPR057326">
    <property type="entry name" value="KR_dom"/>
</dbReference>
<proteinExistence type="inferred from homology"/>
<dbReference type="Pfam" id="PF00106">
    <property type="entry name" value="adh_short"/>
    <property type="match status" value="1"/>
</dbReference>
<comment type="similarity">
    <text evidence="1 3">Belongs to the short-chain dehydrogenases/reductases (SDR) family.</text>
</comment>
<name>A0ABX2BYS0_9BURK</name>
<dbReference type="PROSITE" id="PS00061">
    <property type="entry name" value="ADH_SHORT"/>
    <property type="match status" value="1"/>
</dbReference>
<keyword evidence="2" id="KW-0560">Oxidoreductase</keyword>
<dbReference type="InterPro" id="IPR036291">
    <property type="entry name" value="NAD(P)-bd_dom_sf"/>
</dbReference>